<accession>A0A7R9EH04</accession>
<dbReference type="EMBL" id="OB796831">
    <property type="protein sequence ID" value="CAD7433831.1"/>
    <property type="molecule type" value="Genomic_DNA"/>
</dbReference>
<dbReference type="AlphaFoldDB" id="A0A7R9EH04"/>
<proteinExistence type="predicted"/>
<protein>
    <submittedName>
        <fullName evidence="1">Uncharacterized protein</fullName>
    </submittedName>
</protein>
<organism evidence="1">
    <name type="scientific">Timema monikensis</name>
    <dbReference type="NCBI Taxonomy" id="170555"/>
    <lineage>
        <taxon>Eukaryota</taxon>
        <taxon>Metazoa</taxon>
        <taxon>Ecdysozoa</taxon>
        <taxon>Arthropoda</taxon>
        <taxon>Hexapoda</taxon>
        <taxon>Insecta</taxon>
        <taxon>Pterygota</taxon>
        <taxon>Neoptera</taxon>
        <taxon>Polyneoptera</taxon>
        <taxon>Phasmatodea</taxon>
        <taxon>Timematodea</taxon>
        <taxon>Timematoidea</taxon>
        <taxon>Timematidae</taxon>
        <taxon>Timema</taxon>
    </lineage>
</organism>
<evidence type="ECO:0000313" key="1">
    <source>
        <dbReference type="EMBL" id="CAD7433831.1"/>
    </source>
</evidence>
<reference evidence="1" key="1">
    <citation type="submission" date="2020-11" db="EMBL/GenBank/DDBJ databases">
        <authorList>
            <person name="Tran Van P."/>
        </authorList>
    </citation>
    <scope>NUCLEOTIDE SEQUENCE</scope>
</reference>
<gene>
    <name evidence="1" type="ORF">TMSB3V08_LOCUS10495</name>
</gene>
<sequence length="141" mass="14847">MVEELVMVEVIAEELVMVEVVVVVDLVLVMEDREVTVMVDMQEVEIQVLEVEAHPSAHHLAPVKVDLEVDMEVDMKGKYGDDGCSTCDVGNVLLARLGGDDDDAPVVGGSGTSTGKGVFSSSSSAIDSTGKIAYSAHAGKL</sequence>
<name>A0A7R9EH04_9NEOP</name>